<dbReference type="EMBL" id="CP070245">
    <property type="protein sequence ID" value="QRV34697.1"/>
    <property type="molecule type" value="Genomic_DNA"/>
</dbReference>
<name>A0ABD7CTY0_9ACTN</name>
<evidence type="ECO:0000313" key="2">
    <source>
        <dbReference type="EMBL" id="QRV43110.1"/>
    </source>
</evidence>
<sequence>MTGQNPDGQPPRTVHIGSVTGSAFAVGDHNTVTQHQYAGPADETQAELLRAVRELRADLARFTPSDTTEVLDAELVSVSDEIETAGAAEPGRLARLQRALDAAGALAGSLASGVAVAEALAALLGG</sequence>
<evidence type="ECO:0000313" key="1">
    <source>
        <dbReference type="EMBL" id="QRV34697.1"/>
    </source>
</evidence>
<keyword evidence="3" id="KW-1185">Reference proteome</keyword>
<evidence type="ECO:0000313" key="4">
    <source>
        <dbReference type="Proteomes" id="UP000623926"/>
    </source>
</evidence>
<proteinExistence type="predicted"/>
<protein>
    <submittedName>
        <fullName evidence="1">Uncharacterized protein</fullName>
    </submittedName>
</protein>
<gene>
    <name evidence="2" type="ORF">I6J41_22065</name>
    <name evidence="1" type="ORF">I6J42_11945</name>
</gene>
<dbReference type="AlphaFoldDB" id="A0ABD7CTY0"/>
<evidence type="ECO:0000313" key="3">
    <source>
        <dbReference type="Proteomes" id="UP000598054"/>
    </source>
</evidence>
<dbReference type="Proteomes" id="UP000598054">
    <property type="component" value="Chromosome"/>
</dbReference>
<dbReference type="EMBL" id="CP070249">
    <property type="protein sequence ID" value="QRV43110.1"/>
    <property type="molecule type" value="Genomic_DNA"/>
</dbReference>
<dbReference type="GeneID" id="63982254"/>
<reference evidence="3 4" key="1">
    <citation type="submission" date="2021-02" db="EMBL/GenBank/DDBJ databases">
        <title>FDA dAtabase for Regulatory Grade micrObial Sequences (FDA-ARGOS): Supporting development and validation of Infectious Disease Dx tests.</title>
        <authorList>
            <person name="Sproer C."/>
            <person name="Gronow S."/>
            <person name="Severitt S."/>
            <person name="Schroder I."/>
            <person name="Tallon L."/>
            <person name="Sadzewicz L."/>
            <person name="Zhao X."/>
            <person name="Boylan J."/>
            <person name="Ott S."/>
            <person name="Bowen H."/>
            <person name="Vavikolanu K."/>
            <person name="Mehta A."/>
            <person name="Aluvathingal J."/>
            <person name="Nadendla S."/>
            <person name="Lowell S."/>
            <person name="Myers T."/>
            <person name="Yan Y."/>
            <person name="Sichtig H."/>
        </authorList>
    </citation>
    <scope>NUCLEOTIDE SEQUENCE [LARGE SCALE GENOMIC DNA]</scope>
    <source>
        <strain evidence="2 3">FDAARGOS_1211</strain>
        <strain evidence="1 4">FDAARGOS_1212</strain>
    </source>
</reference>
<dbReference type="Proteomes" id="UP000623926">
    <property type="component" value="Chromosome"/>
</dbReference>
<dbReference type="RefSeq" id="WP_030112694.1">
    <property type="nucleotide sequence ID" value="NZ_CP070242.1"/>
</dbReference>
<accession>A0ABD7CTY0</accession>
<organism evidence="1 4">
    <name type="scientific">Streptomyces californicus</name>
    <dbReference type="NCBI Taxonomy" id="67351"/>
    <lineage>
        <taxon>Bacteria</taxon>
        <taxon>Bacillati</taxon>
        <taxon>Actinomycetota</taxon>
        <taxon>Actinomycetes</taxon>
        <taxon>Kitasatosporales</taxon>
        <taxon>Streptomycetaceae</taxon>
        <taxon>Streptomyces</taxon>
    </lineage>
</organism>